<dbReference type="Proteomes" id="UP000011173">
    <property type="component" value="Chromosome"/>
</dbReference>
<protein>
    <submittedName>
        <fullName evidence="1">Uncharacterized protein</fullName>
    </submittedName>
</protein>
<sequence length="37" mass="4572">MHCYFLNNVKISNDFLILRIPLSRKQNYNRIFTTNKR</sequence>
<dbReference type="EMBL" id="CP001397">
    <property type="protein sequence ID" value="AGC77323.1"/>
    <property type="molecule type" value="Genomic_DNA"/>
</dbReference>
<reference evidence="1 2" key="1">
    <citation type="journal article" date="2013" name="Genome Biol. Evol.">
        <title>Genomic makeup of the marine flavobacterium Nonlabens (Donghaeana) dokdonensis DSW-6 and identification of a novel class of rhodopsins.</title>
        <authorList>
            <person name="Kwon S.K."/>
            <person name="Kim B.K."/>
            <person name="Song J.Y."/>
            <person name="Kwak M.J."/>
            <person name="Lee C.H."/>
            <person name="Yoon J.H."/>
            <person name="Oh T.K."/>
            <person name="Kim J.F."/>
        </authorList>
    </citation>
    <scope>NUCLEOTIDE SEQUENCE [LARGE SCALE GENOMIC DNA]</scope>
    <source>
        <strain evidence="2">DSM 17205 / KCTC 12402 / DSW-6</strain>
    </source>
</reference>
<dbReference type="KEGG" id="ndo:DDD_2197"/>
<proteinExistence type="predicted"/>
<accession>L7WEP2</accession>
<name>L7WEP2_NONDD</name>
<evidence type="ECO:0000313" key="2">
    <source>
        <dbReference type="Proteomes" id="UP000011173"/>
    </source>
</evidence>
<evidence type="ECO:0000313" key="1">
    <source>
        <dbReference type="EMBL" id="AGC77323.1"/>
    </source>
</evidence>
<dbReference type="HOGENOM" id="CLU_3346570_0_0_10"/>
<dbReference type="AlphaFoldDB" id="L7WEP2"/>
<dbReference type="PATRIC" id="fig|592029.3.peg.2172"/>
<organism evidence="1 2">
    <name type="scientific">Nonlabens dokdonensis (strain DSM 17205 / KCTC 12402 / DSW-6)</name>
    <name type="common">Donghaeana dokdonensis</name>
    <dbReference type="NCBI Taxonomy" id="592029"/>
    <lineage>
        <taxon>Bacteria</taxon>
        <taxon>Pseudomonadati</taxon>
        <taxon>Bacteroidota</taxon>
        <taxon>Flavobacteriia</taxon>
        <taxon>Flavobacteriales</taxon>
        <taxon>Flavobacteriaceae</taxon>
        <taxon>Nonlabens</taxon>
    </lineage>
</organism>
<gene>
    <name evidence="1" type="ordered locus">DDD_2197</name>
</gene>